<keyword evidence="4 6" id="KW-1133">Transmembrane helix</keyword>
<feature type="transmembrane region" description="Helical" evidence="6">
    <location>
        <begin position="67"/>
        <end position="86"/>
    </location>
</feature>
<evidence type="ECO:0000259" key="7">
    <source>
        <dbReference type="Pfam" id="PF10035"/>
    </source>
</evidence>
<name>A0A2C8FEG2_9BACT</name>
<feature type="transmembrane region" description="Helical" evidence="6">
    <location>
        <begin position="128"/>
        <end position="147"/>
    </location>
</feature>
<evidence type="ECO:0000256" key="6">
    <source>
        <dbReference type="SAM" id="Phobius"/>
    </source>
</evidence>
<dbReference type="KEGG" id="pprf:DPRO_3533"/>
<dbReference type="PANTHER" id="PTHR33545">
    <property type="entry name" value="UPF0750 MEMBRANE PROTEIN YITT-RELATED"/>
    <property type="match status" value="1"/>
</dbReference>
<dbReference type="EMBL" id="LT907975">
    <property type="protein sequence ID" value="SOB60449.1"/>
    <property type="molecule type" value="Genomic_DNA"/>
</dbReference>
<sequence length="302" mass="33291">MRLGEKVRRKLEMPLWQTVLRVGTQQIMIALGAGLSAFAYVLFQLPYNLAAGGISGLGVIVNFYTQFPPGLFYLLANIPLFILGFYTLGRWSFVFSSALAVIFFSIATEFFTYNMPVVLGDFPITENTLLATIFAGLLYGVGIGILYRYGGTIGGTSIPARIIYNKTGFPMSQSCLFTDLLIIVLAGFVFSWENALLAFLALLLSGMASDFVLEGSSQRRSLMIVTTSPEAIKYAMMNELRTGVTTWNVEGGFSGTEKTMLYCSLLRSRIYDAKQIIYTLDPKAFLVVGICQQTWGGYTPPK</sequence>
<feature type="transmembrane region" description="Helical" evidence="6">
    <location>
        <begin position="27"/>
        <end position="47"/>
    </location>
</feature>
<feature type="transmembrane region" description="Helical" evidence="6">
    <location>
        <begin position="93"/>
        <end position="113"/>
    </location>
</feature>
<evidence type="ECO:0000313" key="9">
    <source>
        <dbReference type="Proteomes" id="UP000219215"/>
    </source>
</evidence>
<dbReference type="Gene3D" id="3.30.70.120">
    <property type="match status" value="1"/>
</dbReference>
<protein>
    <recommendedName>
        <fullName evidence="7">DUF2179 domain-containing protein</fullName>
    </recommendedName>
</protein>
<organism evidence="8 9">
    <name type="scientific">Pseudodesulfovibrio profundus</name>
    <dbReference type="NCBI Taxonomy" id="57320"/>
    <lineage>
        <taxon>Bacteria</taxon>
        <taxon>Pseudomonadati</taxon>
        <taxon>Thermodesulfobacteriota</taxon>
        <taxon>Desulfovibrionia</taxon>
        <taxon>Desulfovibrionales</taxon>
        <taxon>Desulfovibrionaceae</taxon>
    </lineage>
</organism>
<keyword evidence="2" id="KW-1003">Cell membrane</keyword>
<reference evidence="9" key="1">
    <citation type="submission" date="2017-09" db="EMBL/GenBank/DDBJ databases">
        <authorList>
            <person name="Regsiter A."/>
            <person name="William W."/>
        </authorList>
    </citation>
    <scope>NUCLEOTIDE SEQUENCE [LARGE SCALE GENOMIC DNA]</scope>
    <source>
        <strain evidence="9">500-1</strain>
    </source>
</reference>
<dbReference type="Pfam" id="PF02588">
    <property type="entry name" value="YitT_membrane"/>
    <property type="match status" value="1"/>
</dbReference>
<dbReference type="AlphaFoldDB" id="A0A2C8FEG2"/>
<proteinExistence type="predicted"/>
<dbReference type="Proteomes" id="UP000219215">
    <property type="component" value="Chromosome DPRO"/>
</dbReference>
<accession>A0A2C8FEG2</accession>
<evidence type="ECO:0000256" key="1">
    <source>
        <dbReference type="ARBA" id="ARBA00004651"/>
    </source>
</evidence>
<dbReference type="InterPro" id="IPR015867">
    <property type="entry name" value="N-reg_PII/ATP_PRibTrfase_C"/>
</dbReference>
<dbReference type="CDD" id="cd16380">
    <property type="entry name" value="YitT_C"/>
    <property type="match status" value="1"/>
</dbReference>
<evidence type="ECO:0000256" key="2">
    <source>
        <dbReference type="ARBA" id="ARBA00022475"/>
    </source>
</evidence>
<evidence type="ECO:0000313" key="8">
    <source>
        <dbReference type="EMBL" id="SOB60449.1"/>
    </source>
</evidence>
<dbReference type="InterPro" id="IPR019264">
    <property type="entry name" value="DUF2179"/>
</dbReference>
<evidence type="ECO:0000256" key="3">
    <source>
        <dbReference type="ARBA" id="ARBA00022692"/>
    </source>
</evidence>
<evidence type="ECO:0000256" key="5">
    <source>
        <dbReference type="ARBA" id="ARBA00023136"/>
    </source>
</evidence>
<dbReference type="InterPro" id="IPR051461">
    <property type="entry name" value="UPF0750_membrane"/>
</dbReference>
<dbReference type="InterPro" id="IPR003740">
    <property type="entry name" value="YitT"/>
</dbReference>
<feature type="transmembrane region" description="Helical" evidence="6">
    <location>
        <begin position="168"/>
        <end position="190"/>
    </location>
</feature>
<feature type="domain" description="DUF2179" evidence="7">
    <location>
        <begin position="243"/>
        <end position="292"/>
    </location>
</feature>
<feature type="transmembrane region" description="Helical" evidence="6">
    <location>
        <begin position="196"/>
        <end position="213"/>
    </location>
</feature>
<keyword evidence="5 6" id="KW-0472">Membrane</keyword>
<dbReference type="PANTHER" id="PTHR33545:SF5">
    <property type="entry name" value="UPF0750 MEMBRANE PROTEIN YITT"/>
    <property type="match status" value="1"/>
</dbReference>
<evidence type="ECO:0000256" key="4">
    <source>
        <dbReference type="ARBA" id="ARBA00022989"/>
    </source>
</evidence>
<comment type="subcellular location">
    <subcellularLocation>
        <location evidence="1">Cell membrane</location>
        <topology evidence="1">Multi-pass membrane protein</topology>
    </subcellularLocation>
</comment>
<dbReference type="GO" id="GO:0005886">
    <property type="term" value="C:plasma membrane"/>
    <property type="evidence" value="ECO:0007669"/>
    <property type="project" value="UniProtKB-SubCell"/>
</dbReference>
<dbReference type="Pfam" id="PF10035">
    <property type="entry name" value="DUF2179"/>
    <property type="match status" value="1"/>
</dbReference>
<dbReference type="PIRSF" id="PIRSF006483">
    <property type="entry name" value="Membrane_protein_YitT"/>
    <property type="match status" value="1"/>
</dbReference>
<keyword evidence="9" id="KW-1185">Reference proteome</keyword>
<gene>
    <name evidence="8" type="ORF">DPRO_3533</name>
</gene>
<keyword evidence="3 6" id="KW-0812">Transmembrane</keyword>